<dbReference type="Proteomes" id="UP000186303">
    <property type="component" value="Chromosome 6"/>
</dbReference>
<dbReference type="InterPro" id="IPR040183">
    <property type="entry name" value="THUMPD1-like"/>
</dbReference>
<keyword evidence="1" id="KW-0694">RNA-binding</keyword>
<dbReference type="GO" id="GO:0016740">
    <property type="term" value="F:transferase activity"/>
    <property type="evidence" value="ECO:0007669"/>
    <property type="project" value="UniProtKB-KW"/>
</dbReference>
<dbReference type="STRING" id="1230383.A0A1M8AAK5"/>
<dbReference type="EMBL" id="LT671826">
    <property type="protein sequence ID" value="SHO79470.1"/>
    <property type="molecule type" value="Genomic_DNA"/>
</dbReference>
<feature type="compositionally biased region" description="Basic residues" evidence="2">
    <location>
        <begin position="13"/>
        <end position="29"/>
    </location>
</feature>
<dbReference type="SUPFAM" id="SSF143437">
    <property type="entry name" value="THUMP domain-like"/>
    <property type="match status" value="1"/>
</dbReference>
<gene>
    <name evidence="4" type="ORF">MSYG_3819</name>
</gene>
<protein>
    <submittedName>
        <fullName evidence="4">Similar to S.cerevisiae protein TAN1 (Putative tRNA acetyltransferase)</fullName>
    </submittedName>
</protein>
<organism evidence="4 5">
    <name type="scientific">Malassezia sympodialis (strain ATCC 42132)</name>
    <name type="common">Atopic eczema-associated yeast</name>
    <dbReference type="NCBI Taxonomy" id="1230383"/>
    <lineage>
        <taxon>Eukaryota</taxon>
        <taxon>Fungi</taxon>
        <taxon>Dikarya</taxon>
        <taxon>Basidiomycota</taxon>
        <taxon>Ustilaginomycotina</taxon>
        <taxon>Malasseziomycetes</taxon>
        <taxon>Malasseziales</taxon>
        <taxon>Malasseziaceae</taxon>
        <taxon>Malassezia</taxon>
    </lineage>
</organism>
<proteinExistence type="predicted"/>
<dbReference type="Gene3D" id="3.30.2300.10">
    <property type="entry name" value="THUMP superfamily"/>
    <property type="match status" value="1"/>
</dbReference>
<feature type="compositionally biased region" description="Basic and acidic residues" evidence="2">
    <location>
        <begin position="1"/>
        <end position="12"/>
    </location>
</feature>
<dbReference type="GO" id="GO:0003723">
    <property type="term" value="F:RNA binding"/>
    <property type="evidence" value="ECO:0007669"/>
    <property type="project" value="UniProtKB-UniRule"/>
</dbReference>
<dbReference type="AlphaFoldDB" id="A0A1M8AAK5"/>
<evidence type="ECO:0000256" key="2">
    <source>
        <dbReference type="SAM" id="MobiDB-lite"/>
    </source>
</evidence>
<evidence type="ECO:0000313" key="5">
    <source>
        <dbReference type="Proteomes" id="UP000186303"/>
    </source>
</evidence>
<evidence type="ECO:0000259" key="3">
    <source>
        <dbReference type="PROSITE" id="PS51165"/>
    </source>
</evidence>
<dbReference type="InterPro" id="IPR004114">
    <property type="entry name" value="THUMP_dom"/>
</dbReference>
<dbReference type="GO" id="GO:0006400">
    <property type="term" value="P:tRNA modification"/>
    <property type="evidence" value="ECO:0007669"/>
    <property type="project" value="InterPro"/>
</dbReference>
<dbReference type="CDD" id="cd11717">
    <property type="entry name" value="THUMP_THUMPD1_like"/>
    <property type="match status" value="1"/>
</dbReference>
<evidence type="ECO:0000313" key="4">
    <source>
        <dbReference type="EMBL" id="SHO79470.1"/>
    </source>
</evidence>
<name>A0A1M8AAK5_MALS4</name>
<accession>A0A1M8AAK5</accession>
<sequence length="277" mass="30305">MAKRASEASEARPKRRRAQGGAHQRHRTKVAGVLAMPGATGVFVSCARGKERKAALELVDVLNEHAAQLYPPPRAVDYDSDDMDALRNGPPPAPRAAPAGDIESQVDAELAALRAPSREHVLALDTDTECLCFLACPAPADATRLVRRLLEETADRGEARSRFVQRLTPVRALCHADTESIRAAAPRALRAAFPADRPLTYRIEPRIRAHTSLTRETLIPLVAACVPADEGHRVDLAHPDVVVVVEVLRNVCGIGALDDYERWGKWNVQTLAERHRT</sequence>
<dbReference type="Pfam" id="PF02926">
    <property type="entry name" value="THUMP"/>
    <property type="match status" value="1"/>
</dbReference>
<feature type="domain" description="THUMP" evidence="3">
    <location>
        <begin position="152"/>
        <end position="258"/>
    </location>
</feature>
<keyword evidence="5" id="KW-1185">Reference proteome</keyword>
<feature type="region of interest" description="Disordered" evidence="2">
    <location>
        <begin position="72"/>
        <end position="99"/>
    </location>
</feature>
<dbReference type="OrthoDB" id="367221at2759"/>
<evidence type="ECO:0000256" key="1">
    <source>
        <dbReference type="PROSITE-ProRule" id="PRU00529"/>
    </source>
</evidence>
<dbReference type="PANTHER" id="PTHR13452">
    <property type="entry name" value="THUMP DOMAIN CONTAINING PROTEIN 1-RELATED"/>
    <property type="match status" value="1"/>
</dbReference>
<keyword evidence="4" id="KW-0808">Transferase</keyword>
<dbReference type="PANTHER" id="PTHR13452:SF10">
    <property type="entry name" value="THUMP DOMAIN-CONTAINING PROTEIN 1"/>
    <property type="match status" value="1"/>
</dbReference>
<dbReference type="VEuPathDB" id="FungiDB:MSYG_3819"/>
<dbReference type="PROSITE" id="PS51165">
    <property type="entry name" value="THUMP"/>
    <property type="match status" value="1"/>
</dbReference>
<dbReference type="OMA" id="MNEKACV"/>
<feature type="region of interest" description="Disordered" evidence="2">
    <location>
        <begin position="1"/>
        <end position="29"/>
    </location>
</feature>
<reference evidence="5" key="1">
    <citation type="journal article" date="2017" name="Nucleic Acids Res.">
        <title>Proteogenomics produces comprehensive and highly accurate protein-coding gene annotation in a complete genome assembly of Malassezia sympodialis.</title>
        <authorList>
            <person name="Zhu Y."/>
            <person name="Engstroem P.G."/>
            <person name="Tellgren-Roth C."/>
            <person name="Baudo C.D."/>
            <person name="Kennell J.C."/>
            <person name="Sun S."/>
            <person name="Billmyre R.B."/>
            <person name="Schroeder M.S."/>
            <person name="Andersson A."/>
            <person name="Holm T."/>
            <person name="Sigurgeirsson B."/>
            <person name="Wu G."/>
            <person name="Sankaranarayanan S.R."/>
            <person name="Siddharthan R."/>
            <person name="Sanyal K."/>
            <person name="Lundeberg J."/>
            <person name="Nystedt B."/>
            <person name="Boekhout T."/>
            <person name="Dawson T.L. Jr."/>
            <person name="Heitman J."/>
            <person name="Scheynius A."/>
            <person name="Lehtioe J."/>
        </authorList>
    </citation>
    <scope>NUCLEOTIDE SEQUENCE [LARGE SCALE GENOMIC DNA]</scope>
    <source>
        <strain evidence="5">ATCC 42132</strain>
    </source>
</reference>